<dbReference type="Gramene" id="ONK75283">
    <property type="protein sequence ID" value="ONK75283"/>
    <property type="gene ID" value="A4U43_C03F15250"/>
</dbReference>
<name>A0A5P1FC08_ASPOF</name>
<dbReference type="SMR" id="A0A5P1FC08"/>
<dbReference type="FunFam" id="3.40.50.2300:FF:000081">
    <property type="entry name" value="Glutamate receptor"/>
    <property type="match status" value="1"/>
</dbReference>
<dbReference type="GO" id="GO:0016020">
    <property type="term" value="C:membrane"/>
    <property type="evidence" value="ECO:0007669"/>
    <property type="project" value="UniProtKB-SubCell"/>
</dbReference>
<evidence type="ECO:0000256" key="14">
    <source>
        <dbReference type="PIRSR" id="PIRSR037090-50"/>
    </source>
</evidence>
<dbReference type="PANTHER" id="PTHR18966">
    <property type="entry name" value="IONOTROPIC GLUTAMATE RECEPTOR"/>
    <property type="match status" value="1"/>
</dbReference>
<dbReference type="InterPro" id="IPR044440">
    <property type="entry name" value="GABAb_receptor_plant_PBP1"/>
</dbReference>
<reference evidence="19" key="1">
    <citation type="journal article" date="2017" name="Nat. Commun.">
        <title>The asparagus genome sheds light on the origin and evolution of a young Y chromosome.</title>
        <authorList>
            <person name="Harkess A."/>
            <person name="Zhou J."/>
            <person name="Xu C."/>
            <person name="Bowers J.E."/>
            <person name="Van der Hulst R."/>
            <person name="Ayyampalayam S."/>
            <person name="Mercati F."/>
            <person name="Riccardi P."/>
            <person name="McKain M.R."/>
            <person name="Kakrana A."/>
            <person name="Tang H."/>
            <person name="Ray J."/>
            <person name="Groenendijk J."/>
            <person name="Arikit S."/>
            <person name="Mathioni S.M."/>
            <person name="Nakano M."/>
            <person name="Shan H."/>
            <person name="Telgmann-Rauber A."/>
            <person name="Kanno A."/>
            <person name="Yue Z."/>
            <person name="Chen H."/>
            <person name="Li W."/>
            <person name="Chen Y."/>
            <person name="Xu X."/>
            <person name="Zhang Y."/>
            <person name="Luo S."/>
            <person name="Chen H."/>
            <person name="Gao J."/>
            <person name="Mao Z."/>
            <person name="Pires J.C."/>
            <person name="Luo M."/>
            <person name="Kudrna D."/>
            <person name="Wing R.A."/>
            <person name="Meyers B.C."/>
            <person name="Yi K."/>
            <person name="Kong H."/>
            <person name="Lavrijsen P."/>
            <person name="Sunseri F."/>
            <person name="Falavigna A."/>
            <person name="Ye Y."/>
            <person name="Leebens-Mack J.H."/>
            <person name="Chen G."/>
        </authorList>
    </citation>
    <scope>NUCLEOTIDE SEQUENCE [LARGE SCALE GENOMIC DNA]</scope>
    <source>
        <strain evidence="19">cv. DH0086</strain>
    </source>
</reference>
<dbReference type="InterPro" id="IPR015683">
    <property type="entry name" value="Ionotropic_Glu_rcpt"/>
</dbReference>
<dbReference type="InterPro" id="IPR028082">
    <property type="entry name" value="Peripla_BP_I"/>
</dbReference>
<dbReference type="AlphaFoldDB" id="A0A5P1FC08"/>
<dbReference type="InterPro" id="IPR001320">
    <property type="entry name" value="Iontro_rcpt_C"/>
</dbReference>
<comment type="subcellular location">
    <subcellularLocation>
        <location evidence="1">Membrane</location>
        <topology evidence="1">Multi-pass membrane protein</topology>
    </subcellularLocation>
</comment>
<proteinExistence type="inferred from homology"/>
<dbReference type="InterPro" id="IPR001828">
    <property type="entry name" value="ANF_lig-bd_rcpt"/>
</dbReference>
<evidence type="ECO:0000313" key="19">
    <source>
        <dbReference type="Proteomes" id="UP000243459"/>
    </source>
</evidence>
<feature type="signal peptide" evidence="16">
    <location>
        <begin position="1"/>
        <end position="24"/>
    </location>
</feature>
<dbReference type="FunFam" id="3.40.190.10:FF:000054">
    <property type="entry name" value="Glutamate receptor"/>
    <property type="match status" value="1"/>
</dbReference>
<dbReference type="CDD" id="cd13686">
    <property type="entry name" value="GluR_Plant"/>
    <property type="match status" value="1"/>
</dbReference>
<dbReference type="OrthoDB" id="5984008at2759"/>
<feature type="transmembrane region" description="Helical" evidence="15">
    <location>
        <begin position="832"/>
        <end position="856"/>
    </location>
</feature>
<keyword evidence="7 13" id="KW-0406">Ion transport</keyword>
<evidence type="ECO:0000256" key="3">
    <source>
        <dbReference type="ARBA" id="ARBA00022448"/>
    </source>
</evidence>
<accession>A0A5P1FC08</accession>
<dbReference type="Pfam" id="PF10613">
    <property type="entry name" value="Lig_chan-Glu_bd"/>
    <property type="match status" value="1"/>
</dbReference>
<keyword evidence="19" id="KW-1185">Reference proteome</keyword>
<dbReference type="FunFam" id="3.40.190.10:FF:000175">
    <property type="entry name" value="Glutamate receptor"/>
    <property type="match status" value="1"/>
</dbReference>
<feature type="domain" description="Ionotropic glutamate receptor C-terminal" evidence="17">
    <location>
        <begin position="471"/>
        <end position="812"/>
    </location>
</feature>
<evidence type="ECO:0000256" key="4">
    <source>
        <dbReference type="ARBA" id="ARBA00022692"/>
    </source>
</evidence>
<keyword evidence="5 16" id="KW-0732">Signal</keyword>
<dbReference type="Gene3D" id="3.40.190.10">
    <property type="entry name" value="Periplasmic binding protein-like II"/>
    <property type="match status" value="2"/>
</dbReference>
<dbReference type="Pfam" id="PF01094">
    <property type="entry name" value="ANF_receptor"/>
    <property type="match status" value="1"/>
</dbReference>
<evidence type="ECO:0000256" key="12">
    <source>
        <dbReference type="ARBA" id="ARBA00023303"/>
    </source>
</evidence>
<evidence type="ECO:0000256" key="16">
    <source>
        <dbReference type="SAM" id="SignalP"/>
    </source>
</evidence>
<dbReference type="SUPFAM" id="SSF53822">
    <property type="entry name" value="Periplasmic binding protein-like I"/>
    <property type="match status" value="1"/>
</dbReference>
<comment type="function">
    <text evidence="13">Glutamate-gated receptor that probably acts as non-selective cation channel.</text>
</comment>
<evidence type="ECO:0000256" key="7">
    <source>
        <dbReference type="ARBA" id="ARBA00023065"/>
    </source>
</evidence>
<dbReference type="GO" id="GO:0009611">
    <property type="term" value="P:response to wounding"/>
    <property type="evidence" value="ECO:0007669"/>
    <property type="project" value="UniProtKB-ARBA"/>
</dbReference>
<feature type="disulfide bond" evidence="14">
    <location>
        <begin position="761"/>
        <end position="815"/>
    </location>
</feature>
<dbReference type="FunFam" id="1.10.287.70:FF:000037">
    <property type="entry name" value="Glutamate receptor"/>
    <property type="match status" value="1"/>
</dbReference>
<dbReference type="SUPFAM" id="SSF53850">
    <property type="entry name" value="Periplasmic binding protein-like II"/>
    <property type="match status" value="1"/>
</dbReference>
<feature type="transmembrane region" description="Helical" evidence="15">
    <location>
        <begin position="590"/>
        <end position="610"/>
    </location>
</feature>
<dbReference type="Gene3D" id="3.40.50.2300">
    <property type="match status" value="2"/>
</dbReference>
<keyword evidence="6 15" id="KW-1133">Transmembrane helix</keyword>
<evidence type="ECO:0000256" key="10">
    <source>
        <dbReference type="ARBA" id="ARBA00023180"/>
    </source>
</evidence>
<protein>
    <recommendedName>
        <fullName evidence="13">Glutamate receptor</fullName>
    </recommendedName>
</protein>
<evidence type="ECO:0000256" key="8">
    <source>
        <dbReference type="ARBA" id="ARBA00023136"/>
    </source>
</evidence>
<organism evidence="18 19">
    <name type="scientific">Asparagus officinalis</name>
    <name type="common">Garden asparagus</name>
    <dbReference type="NCBI Taxonomy" id="4686"/>
    <lineage>
        <taxon>Eukaryota</taxon>
        <taxon>Viridiplantae</taxon>
        <taxon>Streptophyta</taxon>
        <taxon>Embryophyta</taxon>
        <taxon>Tracheophyta</taxon>
        <taxon>Spermatophyta</taxon>
        <taxon>Magnoliopsida</taxon>
        <taxon>Liliopsida</taxon>
        <taxon>Asparagales</taxon>
        <taxon>Asparagaceae</taxon>
        <taxon>Asparagoideae</taxon>
        <taxon>Asparagus</taxon>
    </lineage>
</organism>
<comment type="similarity">
    <text evidence="2 13">Belongs to the glutamate-gated ion channel (TC 1.A.10.1) family.</text>
</comment>
<evidence type="ECO:0000256" key="13">
    <source>
        <dbReference type="PIRNR" id="PIRNR037090"/>
    </source>
</evidence>
<keyword evidence="4 15" id="KW-0812">Transmembrane</keyword>
<evidence type="ECO:0000256" key="1">
    <source>
        <dbReference type="ARBA" id="ARBA00004141"/>
    </source>
</evidence>
<keyword evidence="12 13" id="KW-0407">Ion channel</keyword>
<keyword evidence="14" id="KW-1015">Disulfide bond</keyword>
<dbReference type="SMART" id="SM00079">
    <property type="entry name" value="PBPe"/>
    <property type="match status" value="1"/>
</dbReference>
<sequence length="918" mass="102431">MGLVSARLLVLCYLILLVGGLTRSQNSSVAPLRQSVVNVGALLAFDSTIGRVAKLAIELAVEDVNKNPSILSGTRLNVIMQDTNCSGFIGTIEALQLMMNDVVAIIGPQSSGIARVVSHVANKLHLPLLSFGATDPTLSSMEYPYFVRTTQNDLFQMNAVADVIKYNGWREIIAIFVDDDYGRGGVEALGNAVESYRSKISKAAFPPYANRRRIKSLLSEINLMESRVYVVHVNPDSGLIIFSIAKELGMMASGYVWIATDWLTTVLDSSKATDLDIIKGVVTLRQHIPDSDIKTSFMSRWDNIIQKENTSFGLNTYGMYAYDSVWLVAHAIDQFLRERQTISFSSDSGLPRANASVLNLGALKSFVEGANLLQKVLLADFTGLTGRVQFSSDRNSILPEYDILNIVGSGPHRIGFWSNYSGLSVVAPEKLYGKPKNTSFTSQQLLRVTWPGETKVRPRGWVFPNNRKPLRIGVPYRSSYKDFVTKDSDSGGVKGYCIDVFEAAVDLLPYPVPHMFIPFGDGVKNPNYSDLVQKVADNYFDAAVGDITIVTPRTRIVDFTQPFMESSLTVVAWAKETKSSPWTFLKPFTLQMWCVTGAFFVIIGAAVWILEHRLNTEFRGSPREQLVTIFWFSCSTVFFANRQKIRSTLAKFVLGVWLFVVLIITYSYTASLTSILTVQRLSLGIEGIDSLVSSRDRIGYQVGSFAKNYLIKELHIAESRLVQLVQPEDYANALERGQNRGGVAAVVDELPYIQFFLSRYCKFKMVGEQFTKSGWGFAFPRDSPLSVDLSTAILTLSDNGKLQEIRDKWLTTTGCDSQNDTNNSTQLSFNRFWGLFLICGLTCIIALIVFFLRIFCQYLRCNSSEMIAPSVNFQAVDRHPTRLSSIKNLMRFIDKKKENVKDAIKGKSSEKQLQLEHA</sequence>
<dbReference type="InterPro" id="IPR017103">
    <property type="entry name" value="Iontropic_Glu_rcpt_pln"/>
</dbReference>
<dbReference type="Gene3D" id="1.10.287.70">
    <property type="match status" value="1"/>
</dbReference>
<dbReference type="Pfam" id="PF00060">
    <property type="entry name" value="Lig_chan"/>
    <property type="match status" value="1"/>
</dbReference>
<evidence type="ECO:0000259" key="17">
    <source>
        <dbReference type="SMART" id="SM00079"/>
    </source>
</evidence>
<evidence type="ECO:0000256" key="2">
    <source>
        <dbReference type="ARBA" id="ARBA00008685"/>
    </source>
</evidence>
<evidence type="ECO:0000256" key="15">
    <source>
        <dbReference type="SAM" id="Phobius"/>
    </source>
</evidence>
<evidence type="ECO:0000256" key="9">
    <source>
        <dbReference type="ARBA" id="ARBA00023170"/>
    </source>
</evidence>
<feature type="transmembrane region" description="Helical" evidence="15">
    <location>
        <begin position="649"/>
        <end position="668"/>
    </location>
</feature>
<keyword evidence="11 13" id="KW-1071">Ligand-gated ion channel</keyword>
<keyword evidence="9 13" id="KW-0675">Receptor</keyword>
<keyword evidence="3 13" id="KW-0813">Transport</keyword>
<dbReference type="Proteomes" id="UP000243459">
    <property type="component" value="Chromosome 3"/>
</dbReference>
<keyword evidence="10" id="KW-0325">Glycoprotein</keyword>
<evidence type="ECO:0000256" key="6">
    <source>
        <dbReference type="ARBA" id="ARBA00022989"/>
    </source>
</evidence>
<dbReference type="CDD" id="cd19990">
    <property type="entry name" value="PBP1_GABAb_receptor_plant"/>
    <property type="match status" value="1"/>
</dbReference>
<keyword evidence="8 13" id="KW-0472">Membrane</keyword>
<dbReference type="GO" id="GO:0015276">
    <property type="term" value="F:ligand-gated monoatomic ion channel activity"/>
    <property type="evidence" value="ECO:0007669"/>
    <property type="project" value="InterPro"/>
</dbReference>
<feature type="chain" id="PRO_5024380341" description="Glutamate receptor" evidence="16">
    <location>
        <begin position="25"/>
        <end position="918"/>
    </location>
</feature>
<dbReference type="PRINTS" id="PR01176">
    <property type="entry name" value="GABABRECEPTR"/>
</dbReference>
<dbReference type="GO" id="GO:1901701">
    <property type="term" value="P:cellular response to oxygen-containing compound"/>
    <property type="evidence" value="ECO:0007669"/>
    <property type="project" value="UniProtKB-ARBA"/>
</dbReference>
<evidence type="ECO:0000256" key="11">
    <source>
        <dbReference type="ARBA" id="ARBA00023286"/>
    </source>
</evidence>
<dbReference type="EMBL" id="CM007383">
    <property type="protein sequence ID" value="ONK75283.1"/>
    <property type="molecule type" value="Genomic_DNA"/>
</dbReference>
<dbReference type="OMA" id="ENCEASM"/>
<dbReference type="InterPro" id="IPR019594">
    <property type="entry name" value="Glu/Gly-bd"/>
</dbReference>
<dbReference type="PIRSF" id="PIRSF037090">
    <property type="entry name" value="Iontro_Glu-like_rcpt_pln"/>
    <property type="match status" value="1"/>
</dbReference>
<evidence type="ECO:0000256" key="5">
    <source>
        <dbReference type="ARBA" id="ARBA00022729"/>
    </source>
</evidence>
<gene>
    <name evidence="18" type="ORF">A4U43_C03F15250</name>
</gene>
<evidence type="ECO:0000313" key="18">
    <source>
        <dbReference type="EMBL" id="ONK75283.1"/>
    </source>
</evidence>
<dbReference type="GO" id="GO:0007165">
    <property type="term" value="P:signal transduction"/>
    <property type="evidence" value="ECO:0007669"/>
    <property type="project" value="UniProtKB-ARBA"/>
</dbReference>